<dbReference type="InterPro" id="IPR050267">
    <property type="entry name" value="Anti-sigma-factor_SerPK"/>
</dbReference>
<dbReference type="EMBL" id="JACHJL010000011">
    <property type="protein sequence ID" value="MBB5937364.1"/>
    <property type="molecule type" value="Genomic_DNA"/>
</dbReference>
<keyword evidence="1" id="KW-0808">Transferase</keyword>
<dbReference type="PANTHER" id="PTHR35526:SF3">
    <property type="entry name" value="ANTI-SIGMA-F FACTOR RSBW"/>
    <property type="match status" value="1"/>
</dbReference>
<dbReference type="RefSeq" id="WP_184574271.1">
    <property type="nucleotide sequence ID" value="NZ_JACHJL010000011.1"/>
</dbReference>
<evidence type="ECO:0000259" key="2">
    <source>
        <dbReference type="Pfam" id="PF13581"/>
    </source>
</evidence>
<dbReference type="Gene3D" id="3.30.565.10">
    <property type="entry name" value="Histidine kinase-like ATPase, C-terminal domain"/>
    <property type="match status" value="1"/>
</dbReference>
<sequence length="135" mass="14776">MKPPLRGRLSHPQSASDVRHHVEDMVNANFRELWGAKPDEMSVADALLVTTELATNAIRHGDGITGFWAVFDVEGLRLAIRDRSDAVPFVRPRDPSNPISIGGYGWPLICRLASEVIITPYASGGKEICVVMPVT</sequence>
<evidence type="ECO:0000313" key="4">
    <source>
        <dbReference type="Proteomes" id="UP000588098"/>
    </source>
</evidence>
<dbReference type="CDD" id="cd16936">
    <property type="entry name" value="HATPase_RsbW-like"/>
    <property type="match status" value="1"/>
</dbReference>
<keyword evidence="4" id="KW-1185">Reference proteome</keyword>
<accession>A0A7W9V134</accession>
<reference evidence="3 4" key="1">
    <citation type="submission" date="2020-08" db="EMBL/GenBank/DDBJ databases">
        <title>Genomic Encyclopedia of Type Strains, Phase III (KMG-III): the genomes of soil and plant-associated and newly described type strains.</title>
        <authorList>
            <person name="Whitman W."/>
        </authorList>
    </citation>
    <scope>NUCLEOTIDE SEQUENCE [LARGE SCALE GENOMIC DNA]</scope>
    <source>
        <strain evidence="3 4">CECT 8305</strain>
    </source>
</reference>
<evidence type="ECO:0000313" key="3">
    <source>
        <dbReference type="EMBL" id="MBB5937364.1"/>
    </source>
</evidence>
<keyword evidence="1" id="KW-0418">Kinase</keyword>
<dbReference type="GO" id="GO:0004674">
    <property type="term" value="F:protein serine/threonine kinase activity"/>
    <property type="evidence" value="ECO:0007669"/>
    <property type="project" value="UniProtKB-KW"/>
</dbReference>
<dbReference type="InterPro" id="IPR003594">
    <property type="entry name" value="HATPase_dom"/>
</dbReference>
<keyword evidence="1" id="KW-0723">Serine/threonine-protein kinase</keyword>
<dbReference type="InterPro" id="IPR036890">
    <property type="entry name" value="HATPase_C_sf"/>
</dbReference>
<evidence type="ECO:0000256" key="1">
    <source>
        <dbReference type="ARBA" id="ARBA00022527"/>
    </source>
</evidence>
<dbReference type="Proteomes" id="UP000588098">
    <property type="component" value="Unassembled WGS sequence"/>
</dbReference>
<organism evidence="3 4">
    <name type="scientific">Streptomyces zagrosensis</name>
    <dbReference type="NCBI Taxonomy" id="1042984"/>
    <lineage>
        <taxon>Bacteria</taxon>
        <taxon>Bacillati</taxon>
        <taxon>Actinomycetota</taxon>
        <taxon>Actinomycetes</taxon>
        <taxon>Kitasatosporales</taxon>
        <taxon>Streptomycetaceae</taxon>
        <taxon>Streptomyces</taxon>
    </lineage>
</organism>
<dbReference type="Pfam" id="PF13581">
    <property type="entry name" value="HATPase_c_2"/>
    <property type="match status" value="1"/>
</dbReference>
<comment type="caution">
    <text evidence="3">The sequence shown here is derived from an EMBL/GenBank/DDBJ whole genome shotgun (WGS) entry which is preliminary data.</text>
</comment>
<dbReference type="AlphaFoldDB" id="A0A7W9V134"/>
<gene>
    <name evidence="3" type="ORF">FHS42_004443</name>
</gene>
<proteinExistence type="predicted"/>
<feature type="domain" description="Histidine kinase/HSP90-like ATPase" evidence="2">
    <location>
        <begin position="32"/>
        <end position="130"/>
    </location>
</feature>
<name>A0A7W9V134_9ACTN</name>
<dbReference type="PANTHER" id="PTHR35526">
    <property type="entry name" value="ANTI-SIGMA-F FACTOR RSBW-RELATED"/>
    <property type="match status" value="1"/>
</dbReference>
<dbReference type="SUPFAM" id="SSF55874">
    <property type="entry name" value="ATPase domain of HSP90 chaperone/DNA topoisomerase II/histidine kinase"/>
    <property type="match status" value="1"/>
</dbReference>
<protein>
    <submittedName>
        <fullName evidence="3">Anti-sigma regulatory factor (Ser/Thr protein kinase)</fullName>
    </submittedName>
</protein>